<gene>
    <name evidence="4" type="ORF">Q7C36_000154</name>
</gene>
<feature type="region of interest" description="Disordered" evidence="2">
    <location>
        <begin position="506"/>
        <end position="563"/>
    </location>
</feature>
<feature type="compositionally biased region" description="Low complexity" evidence="2">
    <location>
        <begin position="517"/>
        <end position="529"/>
    </location>
</feature>
<evidence type="ECO:0000256" key="1">
    <source>
        <dbReference type="PROSITE-ProRule" id="PRU00047"/>
    </source>
</evidence>
<protein>
    <recommendedName>
        <fullName evidence="3">CCHC-type domain-containing protein</fullName>
    </recommendedName>
</protein>
<name>A0AA88NVJ8_TACVA</name>
<evidence type="ECO:0000256" key="2">
    <source>
        <dbReference type="SAM" id="MobiDB-lite"/>
    </source>
</evidence>
<dbReference type="PROSITE" id="PS50158">
    <property type="entry name" value="ZF_CCHC"/>
    <property type="match status" value="1"/>
</dbReference>
<keyword evidence="5" id="KW-1185">Reference proteome</keyword>
<dbReference type="Pfam" id="PF00098">
    <property type="entry name" value="zf-CCHC"/>
    <property type="match status" value="1"/>
</dbReference>
<reference evidence="4" key="1">
    <citation type="submission" date="2023-08" db="EMBL/GenBank/DDBJ databases">
        <title>Pelteobagrus vachellii genome.</title>
        <authorList>
            <person name="Liu H."/>
        </authorList>
    </citation>
    <scope>NUCLEOTIDE SEQUENCE</scope>
    <source>
        <strain evidence="4">PRFRI_2022a</strain>
        <tissue evidence="4">Muscle</tissue>
    </source>
</reference>
<comment type="caution">
    <text evidence="4">The sequence shown here is derived from an EMBL/GenBank/DDBJ whole genome shotgun (WGS) entry which is preliminary data.</text>
</comment>
<dbReference type="InterPro" id="IPR036875">
    <property type="entry name" value="Znf_CCHC_sf"/>
</dbReference>
<feature type="region of interest" description="Disordered" evidence="2">
    <location>
        <begin position="436"/>
        <end position="494"/>
    </location>
</feature>
<feature type="region of interest" description="Disordered" evidence="2">
    <location>
        <begin position="369"/>
        <end position="393"/>
    </location>
</feature>
<dbReference type="EMBL" id="JAVHJS010000001">
    <property type="protein sequence ID" value="KAK2868283.1"/>
    <property type="molecule type" value="Genomic_DNA"/>
</dbReference>
<dbReference type="Gene3D" id="4.10.60.10">
    <property type="entry name" value="Zinc finger, CCHC-type"/>
    <property type="match status" value="1"/>
</dbReference>
<keyword evidence="1" id="KW-0479">Metal-binding</keyword>
<feature type="compositionally biased region" description="Polar residues" evidence="2">
    <location>
        <begin position="674"/>
        <end position="683"/>
    </location>
</feature>
<feature type="compositionally biased region" description="Polar residues" evidence="2">
    <location>
        <begin position="535"/>
        <end position="547"/>
    </location>
</feature>
<dbReference type="InterPro" id="IPR057327">
    <property type="entry name" value="Vts1_dom"/>
</dbReference>
<feature type="domain" description="CCHC-type" evidence="3">
    <location>
        <begin position="862"/>
        <end position="877"/>
    </location>
</feature>
<evidence type="ECO:0000259" key="3">
    <source>
        <dbReference type="PROSITE" id="PS50158"/>
    </source>
</evidence>
<dbReference type="GO" id="GO:0008270">
    <property type="term" value="F:zinc ion binding"/>
    <property type="evidence" value="ECO:0007669"/>
    <property type="project" value="UniProtKB-KW"/>
</dbReference>
<dbReference type="Proteomes" id="UP001187315">
    <property type="component" value="Unassembled WGS sequence"/>
</dbReference>
<dbReference type="SUPFAM" id="SSF57756">
    <property type="entry name" value="Retrovirus zinc finger-like domains"/>
    <property type="match status" value="1"/>
</dbReference>
<organism evidence="4 5">
    <name type="scientific">Tachysurus vachellii</name>
    <name type="common">Darkbarbel catfish</name>
    <name type="synonym">Pelteobagrus vachellii</name>
    <dbReference type="NCBI Taxonomy" id="175792"/>
    <lineage>
        <taxon>Eukaryota</taxon>
        <taxon>Metazoa</taxon>
        <taxon>Chordata</taxon>
        <taxon>Craniata</taxon>
        <taxon>Vertebrata</taxon>
        <taxon>Euteleostomi</taxon>
        <taxon>Actinopterygii</taxon>
        <taxon>Neopterygii</taxon>
        <taxon>Teleostei</taxon>
        <taxon>Ostariophysi</taxon>
        <taxon>Siluriformes</taxon>
        <taxon>Bagridae</taxon>
        <taxon>Tachysurus</taxon>
    </lineage>
</organism>
<keyword evidence="1" id="KW-0862">Zinc</keyword>
<feature type="region of interest" description="Disordered" evidence="2">
    <location>
        <begin position="1"/>
        <end position="29"/>
    </location>
</feature>
<dbReference type="InterPro" id="IPR058599">
    <property type="entry name" value="PHAT_Smg/ZCCHC2-like"/>
</dbReference>
<evidence type="ECO:0000313" key="4">
    <source>
        <dbReference type="EMBL" id="KAK2868283.1"/>
    </source>
</evidence>
<keyword evidence="1" id="KW-0863">Zinc-finger</keyword>
<dbReference type="GO" id="GO:0003676">
    <property type="term" value="F:nucleic acid binding"/>
    <property type="evidence" value="ECO:0007669"/>
    <property type="project" value="InterPro"/>
</dbReference>
<dbReference type="AlphaFoldDB" id="A0AA88NVJ8"/>
<feature type="region of interest" description="Disordered" evidence="2">
    <location>
        <begin position="653"/>
        <end position="686"/>
    </location>
</feature>
<sequence>MLKMRLPAAEGENDAADGERRENNSGARRYVPLNPALDADAGRGPTQLDKEAVFEWFGLRLSPAKRVEFMCGLLHMCQPLELRFLGSCLEDLARKDFHILRDVEVRANNPADLRLLTDVSDPVVLSRLLVCVSLLGSKNRECAAILYGTLSRIDLLHCCGVGLHVPELGPAPLEQLALLFAMASLHPAFTFHQREDVRAQLERVDALLEERSLSHCACATQTLQSPFSRPDELCPHPEGSRTWSSCPLQHLSSMSPSQVVHIEKIKLKEISLAGDSREYSFEVKWSDSSSTAVTKSHRELQDFLLKLCKEKSAGSFEHDVIGLLSRAEGEHRELERMLRARFASVPREFLQMCQASGFFLPDASSLHCSHGNSAPGARTRQPAPRFSEDCSETSSLDEDLDAYGVSHSRTHSAGNTIHGKQHMDSIQWECSRRSMHSEPYGDVTGRRRSSQPCGTEPEQESEERKIRARPAGKRDRGRRGPVGKSSVANGIQRVPAVQMMNQAMCKASGRDTYGDTSSESSNSVPSSPVHHQRSVETQDTESQSDNSVPEPADAPRLPHGQSMGRKAVAMVNPLVTEPERVGADVPPHPSAVVELALTSCLPYALQYSTAHRDTGKPGESKLTITIPLGKQDTRPSMAVPRDPAQCPLPPAFPEPLQPQAPPSTLTAPVKPCAKTSSQPQGSHMPSGLVQCPLASTQIPSSTPLPPPVSIPTPSENTAYINSTAQSQPTGCNTCGCRGTCGGSGAHQAHASFFLPAHPTRQMFGPPAHFFQLAPSLCSTTFPTQGHQGNGTPLPFYAHTSQSAAFASSALLHAHSEHLMSAQPGYATLPQVAQFARFYAPVFPPMGSMSGAGGIKKSGAVSCYNCGMSGHYAQDCKQPSMDAGQPGGFRLKYVAPHSSETLDKAD</sequence>
<dbReference type="SMART" id="SM00343">
    <property type="entry name" value="ZnF_C2HC"/>
    <property type="match status" value="1"/>
</dbReference>
<dbReference type="InterPro" id="IPR001878">
    <property type="entry name" value="Znf_CCHC"/>
</dbReference>
<dbReference type="Pfam" id="PF25479">
    <property type="entry name" value="Vts1"/>
    <property type="match status" value="1"/>
</dbReference>
<proteinExistence type="predicted"/>
<dbReference type="Pfam" id="PF26034">
    <property type="entry name" value="PHAT_SMAUG"/>
    <property type="match status" value="1"/>
</dbReference>
<dbReference type="PANTHER" id="PTHR46939:SF1">
    <property type="entry name" value="ZINC FINGER CCHC DOMAIN-CONTAINING PROTEIN 2"/>
    <property type="match status" value="1"/>
</dbReference>
<dbReference type="InterPro" id="IPR042793">
    <property type="entry name" value="ZCCHC2"/>
</dbReference>
<feature type="compositionally biased region" description="Basic residues" evidence="2">
    <location>
        <begin position="466"/>
        <end position="481"/>
    </location>
</feature>
<accession>A0AA88NVJ8</accession>
<evidence type="ECO:0000313" key="5">
    <source>
        <dbReference type="Proteomes" id="UP001187315"/>
    </source>
</evidence>
<dbReference type="PANTHER" id="PTHR46939">
    <property type="entry name" value="ZINC FINGER CCHC DOMAIN-CONTAINING PROTEIN 2"/>
    <property type="match status" value="1"/>
</dbReference>